<dbReference type="Pfam" id="PF05145">
    <property type="entry name" value="AbrB"/>
    <property type="match status" value="1"/>
</dbReference>
<dbReference type="InterPro" id="IPR007820">
    <property type="entry name" value="AbrB_fam"/>
</dbReference>
<gene>
    <name evidence="2" type="ORF">GCM10009798_19740</name>
</gene>
<keyword evidence="1" id="KW-0812">Transmembrane</keyword>
<dbReference type="InterPro" id="IPR017516">
    <property type="entry name" value="AbrB_dup"/>
</dbReference>
<dbReference type="RefSeq" id="WP_344044648.1">
    <property type="nucleotide sequence ID" value="NZ_BAAAPB010000002.1"/>
</dbReference>
<name>A0ABP5CBU3_9ACTN</name>
<keyword evidence="3" id="KW-1185">Reference proteome</keyword>
<organism evidence="2 3">
    <name type="scientific">Nocardioides panacihumi</name>
    <dbReference type="NCBI Taxonomy" id="400774"/>
    <lineage>
        <taxon>Bacteria</taxon>
        <taxon>Bacillati</taxon>
        <taxon>Actinomycetota</taxon>
        <taxon>Actinomycetes</taxon>
        <taxon>Propionibacteriales</taxon>
        <taxon>Nocardioidaceae</taxon>
        <taxon>Nocardioides</taxon>
    </lineage>
</organism>
<protein>
    <submittedName>
        <fullName evidence="2">AbrB family transcriptional regulator</fullName>
    </submittedName>
</protein>
<feature type="transmembrane region" description="Helical" evidence="1">
    <location>
        <begin position="147"/>
        <end position="168"/>
    </location>
</feature>
<feature type="transmembrane region" description="Helical" evidence="1">
    <location>
        <begin position="114"/>
        <end position="135"/>
    </location>
</feature>
<feature type="transmembrane region" description="Helical" evidence="1">
    <location>
        <begin position="236"/>
        <end position="253"/>
    </location>
</feature>
<evidence type="ECO:0000256" key="1">
    <source>
        <dbReference type="SAM" id="Phobius"/>
    </source>
</evidence>
<dbReference type="PIRSF" id="PIRSF038991">
    <property type="entry name" value="Protein_AbrB"/>
    <property type="match status" value="1"/>
</dbReference>
<dbReference type="Proteomes" id="UP001500571">
    <property type="component" value="Unassembled WGS sequence"/>
</dbReference>
<feature type="transmembrane region" description="Helical" evidence="1">
    <location>
        <begin position="265"/>
        <end position="289"/>
    </location>
</feature>
<feature type="transmembrane region" description="Helical" evidence="1">
    <location>
        <begin position="188"/>
        <end position="205"/>
    </location>
</feature>
<accession>A0ABP5CBU3</accession>
<dbReference type="EMBL" id="BAAAPB010000002">
    <property type="protein sequence ID" value="GAA1960204.1"/>
    <property type="molecule type" value="Genomic_DNA"/>
</dbReference>
<sequence>MSGERTRATGLALVLTVTVVASTVFEVLGVPSAVMFGSLLGGIVHALTSSTDLRLPPSSFRLGQALIGVVVGSTISIDALTAMGDDVVSIALVTVGTILISLAAGALLSLRSDVSRVTGAFAMIAGGASGVVAVARDLGADDRVVTVVQYLRVLLVLVMMPVITAVVFHPDHAGSRLATAHTGLGRDLLYVAISLVLGLALARLVPVTTSILLAPLAVAAFLASSGWLGAVAVPAPLQWLGFALIGVQVGLRFTRASLASITRMLPVVLLLMVGMIVATALMGSLLALLTPVDGLTAYLATTPGGLFAVLATAADAGSDTTFVMAVQLVRLLVILAFTPLLAKLLTRAPQG</sequence>
<feature type="transmembrane region" description="Helical" evidence="1">
    <location>
        <begin position="321"/>
        <end position="342"/>
    </location>
</feature>
<comment type="caution">
    <text evidence="2">The sequence shown here is derived from an EMBL/GenBank/DDBJ whole genome shotgun (WGS) entry which is preliminary data.</text>
</comment>
<feature type="transmembrane region" description="Helical" evidence="1">
    <location>
        <begin position="12"/>
        <end position="40"/>
    </location>
</feature>
<keyword evidence="1" id="KW-0472">Membrane</keyword>
<reference evidence="3" key="1">
    <citation type="journal article" date="2019" name="Int. J. Syst. Evol. Microbiol.">
        <title>The Global Catalogue of Microorganisms (GCM) 10K type strain sequencing project: providing services to taxonomists for standard genome sequencing and annotation.</title>
        <authorList>
            <consortium name="The Broad Institute Genomics Platform"/>
            <consortium name="The Broad Institute Genome Sequencing Center for Infectious Disease"/>
            <person name="Wu L."/>
            <person name="Ma J."/>
        </authorList>
    </citation>
    <scope>NUCLEOTIDE SEQUENCE [LARGE SCALE GENOMIC DNA]</scope>
    <source>
        <strain evidence="3">JCM 15309</strain>
    </source>
</reference>
<evidence type="ECO:0000313" key="3">
    <source>
        <dbReference type="Proteomes" id="UP001500571"/>
    </source>
</evidence>
<dbReference type="PANTHER" id="PTHR38457:SF1">
    <property type="entry name" value="REGULATOR ABRB-RELATED"/>
    <property type="match status" value="1"/>
</dbReference>
<dbReference type="PANTHER" id="PTHR38457">
    <property type="entry name" value="REGULATOR ABRB-RELATED"/>
    <property type="match status" value="1"/>
</dbReference>
<proteinExistence type="predicted"/>
<keyword evidence="1" id="KW-1133">Transmembrane helix</keyword>
<dbReference type="NCBIfam" id="TIGR03082">
    <property type="entry name" value="Gneg_AbrB_dup"/>
    <property type="match status" value="2"/>
</dbReference>
<evidence type="ECO:0000313" key="2">
    <source>
        <dbReference type="EMBL" id="GAA1960204.1"/>
    </source>
</evidence>
<feature type="transmembrane region" description="Helical" evidence="1">
    <location>
        <begin position="87"/>
        <end position="108"/>
    </location>
</feature>